<dbReference type="AlphaFoldDB" id="A0A1Q9AB76"/>
<keyword evidence="1" id="KW-0560">Oxidoreductase</keyword>
<sequence length="175" mass="19028">MLIASGRETGRSTCVAIDPMDYREAMSRYAGHVQIVTTRFGEIVRGTTITAACSVSDQPPMVLACINNQNDNNRPFFESDCFALNTLGIQHQDLAGAFAGFGKLSSEDRFALGRWEDMVTGAPVLTDAIAAYDCRIVDRKITATHTVLFGEVVGLKLGEAVDSLLYLNRGFRTIG</sequence>
<dbReference type="InterPro" id="IPR050268">
    <property type="entry name" value="NADH-dep_flavin_reductase"/>
</dbReference>
<evidence type="ECO:0000259" key="2">
    <source>
        <dbReference type="SMART" id="SM00903"/>
    </source>
</evidence>
<dbReference type="InterPro" id="IPR002563">
    <property type="entry name" value="Flavin_Rdtase-like_dom"/>
</dbReference>
<name>A0A1Q9AB76_9HYPH</name>
<reference evidence="3 4" key="1">
    <citation type="submission" date="2016-09" db="EMBL/GenBank/DDBJ databases">
        <title>Rhizobium oryziradicis sp. nov., isolated from the root of rice.</title>
        <authorList>
            <person name="Zhao J."/>
            <person name="Zhang X."/>
        </authorList>
    </citation>
    <scope>NUCLEOTIDE SEQUENCE [LARGE SCALE GENOMIC DNA]</scope>
    <source>
        <strain evidence="3 4">14971</strain>
    </source>
</reference>
<organism evidence="3 4">
    <name type="scientific">Allorhizobium taibaishanense</name>
    <dbReference type="NCBI Taxonomy" id="887144"/>
    <lineage>
        <taxon>Bacteria</taxon>
        <taxon>Pseudomonadati</taxon>
        <taxon>Pseudomonadota</taxon>
        <taxon>Alphaproteobacteria</taxon>
        <taxon>Hyphomicrobiales</taxon>
        <taxon>Rhizobiaceae</taxon>
        <taxon>Rhizobium/Agrobacterium group</taxon>
        <taxon>Allorhizobium</taxon>
    </lineage>
</organism>
<dbReference type="GO" id="GO:0042602">
    <property type="term" value="F:riboflavin reductase (NADPH) activity"/>
    <property type="evidence" value="ECO:0007669"/>
    <property type="project" value="TreeGrafter"/>
</dbReference>
<dbReference type="SUPFAM" id="SSF50475">
    <property type="entry name" value="FMN-binding split barrel"/>
    <property type="match status" value="1"/>
</dbReference>
<dbReference type="EMBL" id="MKIN01000017">
    <property type="protein sequence ID" value="OLP52110.1"/>
    <property type="molecule type" value="Genomic_DNA"/>
</dbReference>
<dbReference type="InterPro" id="IPR012349">
    <property type="entry name" value="Split_barrel_FMN-bd"/>
</dbReference>
<keyword evidence="4" id="KW-1185">Reference proteome</keyword>
<proteinExistence type="predicted"/>
<dbReference type="STRING" id="887144.BJF91_09940"/>
<dbReference type="PANTHER" id="PTHR30466:SF1">
    <property type="entry name" value="FMN REDUCTASE (NADH) RUTF"/>
    <property type="match status" value="1"/>
</dbReference>
<feature type="domain" description="Flavin reductase like" evidence="2">
    <location>
        <begin position="26"/>
        <end position="173"/>
    </location>
</feature>
<gene>
    <name evidence="3" type="ORF">BJF91_09940</name>
</gene>
<dbReference type="SMART" id="SM00903">
    <property type="entry name" value="Flavin_Reduct"/>
    <property type="match status" value="1"/>
</dbReference>
<dbReference type="Proteomes" id="UP000185598">
    <property type="component" value="Unassembled WGS sequence"/>
</dbReference>
<dbReference type="Pfam" id="PF01613">
    <property type="entry name" value="Flavin_Reduct"/>
    <property type="match status" value="1"/>
</dbReference>
<dbReference type="GO" id="GO:0006208">
    <property type="term" value="P:pyrimidine nucleobase catabolic process"/>
    <property type="evidence" value="ECO:0007669"/>
    <property type="project" value="TreeGrafter"/>
</dbReference>
<dbReference type="GO" id="GO:0004497">
    <property type="term" value="F:monooxygenase activity"/>
    <property type="evidence" value="ECO:0007669"/>
    <property type="project" value="UniProtKB-KW"/>
</dbReference>
<comment type="caution">
    <text evidence="3">The sequence shown here is derived from an EMBL/GenBank/DDBJ whole genome shotgun (WGS) entry which is preliminary data.</text>
</comment>
<dbReference type="PANTHER" id="PTHR30466">
    <property type="entry name" value="FLAVIN REDUCTASE"/>
    <property type="match status" value="1"/>
</dbReference>
<dbReference type="GO" id="GO:0010181">
    <property type="term" value="F:FMN binding"/>
    <property type="evidence" value="ECO:0007669"/>
    <property type="project" value="InterPro"/>
</dbReference>
<evidence type="ECO:0000313" key="3">
    <source>
        <dbReference type="EMBL" id="OLP52110.1"/>
    </source>
</evidence>
<dbReference type="Gene3D" id="2.30.110.10">
    <property type="entry name" value="Electron Transport, Fmn-binding Protein, Chain A"/>
    <property type="match status" value="1"/>
</dbReference>
<keyword evidence="3" id="KW-0503">Monooxygenase</keyword>
<protein>
    <submittedName>
        <fullName evidence="3">4-hydroxyphenylacetate 3-monooxygenase</fullName>
    </submittedName>
</protein>
<accession>A0A1Q9AB76</accession>
<evidence type="ECO:0000256" key="1">
    <source>
        <dbReference type="ARBA" id="ARBA00023002"/>
    </source>
</evidence>
<evidence type="ECO:0000313" key="4">
    <source>
        <dbReference type="Proteomes" id="UP000185598"/>
    </source>
</evidence>